<evidence type="ECO:0000256" key="2">
    <source>
        <dbReference type="ARBA" id="ARBA00009149"/>
    </source>
</evidence>
<proteinExistence type="inferred from homology"/>
<comment type="similarity">
    <text evidence="2">Belongs to the FliK family.</text>
</comment>
<evidence type="ECO:0000313" key="6">
    <source>
        <dbReference type="EMBL" id="PTU30576.1"/>
    </source>
</evidence>
<feature type="compositionally biased region" description="Polar residues" evidence="4">
    <location>
        <begin position="311"/>
        <end position="345"/>
    </location>
</feature>
<dbReference type="EMBL" id="QANS01000005">
    <property type="protein sequence ID" value="PTU30576.1"/>
    <property type="molecule type" value="Genomic_DNA"/>
</dbReference>
<feature type="domain" description="Flagellar hook-length control protein-like C-terminal" evidence="5">
    <location>
        <begin position="239"/>
        <end position="320"/>
    </location>
</feature>
<evidence type="ECO:0000259" key="5">
    <source>
        <dbReference type="Pfam" id="PF02120"/>
    </source>
</evidence>
<accession>A0A2T5MDC4</accession>
<dbReference type="Proteomes" id="UP000244248">
    <property type="component" value="Unassembled WGS sequence"/>
</dbReference>
<keyword evidence="3" id="KW-1005">Bacterial flagellum biogenesis</keyword>
<dbReference type="InterPro" id="IPR001635">
    <property type="entry name" value="Flag_hook_Flik"/>
</dbReference>
<dbReference type="PRINTS" id="PR01007">
    <property type="entry name" value="FLGHOOKFLIK"/>
</dbReference>
<dbReference type="Pfam" id="PF02120">
    <property type="entry name" value="Flg_hook"/>
    <property type="match status" value="1"/>
</dbReference>
<dbReference type="GO" id="GO:0009424">
    <property type="term" value="C:bacterial-type flagellum hook"/>
    <property type="evidence" value="ECO:0007669"/>
    <property type="project" value="InterPro"/>
</dbReference>
<dbReference type="PANTHER" id="PTHR37533:SF2">
    <property type="entry name" value="FLAGELLAR HOOK-LENGTH CONTROL PROTEIN"/>
    <property type="match status" value="1"/>
</dbReference>
<dbReference type="InterPro" id="IPR038610">
    <property type="entry name" value="FliK-like_C_sf"/>
</dbReference>
<dbReference type="GO" id="GO:0044780">
    <property type="term" value="P:bacterial-type flagellum assembly"/>
    <property type="evidence" value="ECO:0007669"/>
    <property type="project" value="InterPro"/>
</dbReference>
<feature type="region of interest" description="Disordered" evidence="4">
    <location>
        <begin position="311"/>
        <end position="361"/>
    </location>
</feature>
<gene>
    <name evidence="6" type="ORF">CJD38_13800</name>
</gene>
<evidence type="ECO:0000256" key="3">
    <source>
        <dbReference type="ARBA" id="ARBA00022795"/>
    </source>
</evidence>
<evidence type="ECO:0000256" key="1">
    <source>
        <dbReference type="ARBA" id="ARBA00003944"/>
    </source>
</evidence>
<dbReference type="PANTHER" id="PTHR37533">
    <property type="entry name" value="FLAGELLAR HOOK-LENGTH CONTROL PROTEIN"/>
    <property type="match status" value="1"/>
</dbReference>
<feature type="compositionally biased region" description="Basic and acidic residues" evidence="4">
    <location>
        <begin position="30"/>
        <end position="41"/>
    </location>
</feature>
<evidence type="ECO:0000313" key="7">
    <source>
        <dbReference type="Proteomes" id="UP000244248"/>
    </source>
</evidence>
<protein>
    <recommendedName>
        <fullName evidence="5">Flagellar hook-length control protein-like C-terminal domain-containing protein</fullName>
    </recommendedName>
</protein>
<feature type="compositionally biased region" description="Polar residues" evidence="4">
    <location>
        <begin position="1"/>
        <end position="24"/>
    </location>
</feature>
<dbReference type="CDD" id="cd17470">
    <property type="entry name" value="T3SS_Flik_C"/>
    <property type="match status" value="1"/>
</dbReference>
<comment type="caution">
    <text evidence="6">The sequence shown here is derived from an EMBL/GenBank/DDBJ whole genome shotgun (WGS) entry which is preliminary data.</text>
</comment>
<dbReference type="InterPro" id="IPR052563">
    <property type="entry name" value="FliK"/>
</dbReference>
<name>A0A2T5MDC4_9GAMM</name>
<dbReference type="AlphaFoldDB" id="A0A2T5MDC4"/>
<organism evidence="6 7">
    <name type="scientific">Stenotrophobium rhamnosiphilum</name>
    <dbReference type="NCBI Taxonomy" id="2029166"/>
    <lineage>
        <taxon>Bacteria</taxon>
        <taxon>Pseudomonadati</taxon>
        <taxon>Pseudomonadota</taxon>
        <taxon>Gammaproteobacteria</taxon>
        <taxon>Nevskiales</taxon>
        <taxon>Nevskiaceae</taxon>
        <taxon>Stenotrophobium</taxon>
    </lineage>
</organism>
<keyword evidence="7" id="KW-1185">Reference proteome</keyword>
<comment type="function">
    <text evidence="1">Controls the length of the flagellar hook.</text>
</comment>
<dbReference type="InterPro" id="IPR021136">
    <property type="entry name" value="Flagellar_hook_control-like_C"/>
</dbReference>
<evidence type="ECO:0000256" key="4">
    <source>
        <dbReference type="SAM" id="MobiDB-lite"/>
    </source>
</evidence>
<reference evidence="6 7" key="1">
    <citation type="submission" date="2018-04" db="EMBL/GenBank/DDBJ databases">
        <title>Novel species isolated from glacier.</title>
        <authorList>
            <person name="Liu Q."/>
            <person name="Xin Y.-H."/>
        </authorList>
    </citation>
    <scope>NUCLEOTIDE SEQUENCE [LARGE SCALE GENOMIC DNA]</scope>
    <source>
        <strain evidence="6 7">GT1R17</strain>
    </source>
</reference>
<sequence length="361" mass="37812">MNVMSSMGASADSQTASSRMSVDLSSAKEVGPKKAVAKDDAVQSSDDSPLPQLFGQVLSNATAGQKIEAKVPVAKTKVVSADATDAAATPDIALLMSLLNVLPPNDAPPATGGQDDAIATLAISPNTVRTPPAASPTNPLATLVVDTPDTSTPVAVALTVAAKEVPPVIDGRMTDKADLIASVLADIESPAPTPAPLLATPTHQAPTMTAVALALPVTAPGVLDELPITNREWPAALGHRLLWAVGEGMQKVEINVTPDDMGPINVQIRIENDKADLRFTATHAMTRDALEASLPRLRDMFSQQGLNLSQAQVFSQTPQDTSGRQPDTHQPNPHARNSSEPQDSEQAPPVRWRRGLVDDYA</sequence>
<feature type="region of interest" description="Disordered" evidence="4">
    <location>
        <begin position="1"/>
        <end position="48"/>
    </location>
</feature>
<dbReference type="Gene3D" id="3.30.750.140">
    <property type="match status" value="1"/>
</dbReference>